<dbReference type="InterPro" id="IPR001810">
    <property type="entry name" value="F-box_dom"/>
</dbReference>
<proteinExistence type="predicted"/>
<accession>A0ABD0ZSC3</accession>
<dbReference type="InterPro" id="IPR036047">
    <property type="entry name" value="F-box-like_dom_sf"/>
</dbReference>
<dbReference type="EMBL" id="JBANAX010000758">
    <property type="protein sequence ID" value="KAL1194234.1"/>
    <property type="molecule type" value="Genomic_DNA"/>
</dbReference>
<dbReference type="Pfam" id="PF08268">
    <property type="entry name" value="FBA_3"/>
    <property type="match status" value="1"/>
</dbReference>
<dbReference type="SUPFAM" id="SSF81383">
    <property type="entry name" value="F-box domain"/>
    <property type="match status" value="1"/>
</dbReference>
<dbReference type="InterPro" id="IPR017451">
    <property type="entry name" value="F-box-assoc_interact_dom"/>
</dbReference>
<name>A0ABD0ZSC3_CARAN</name>
<organism evidence="2 3">
    <name type="scientific">Cardamine amara subsp. amara</name>
    <dbReference type="NCBI Taxonomy" id="228776"/>
    <lineage>
        <taxon>Eukaryota</taxon>
        <taxon>Viridiplantae</taxon>
        <taxon>Streptophyta</taxon>
        <taxon>Embryophyta</taxon>
        <taxon>Tracheophyta</taxon>
        <taxon>Spermatophyta</taxon>
        <taxon>Magnoliopsida</taxon>
        <taxon>eudicotyledons</taxon>
        <taxon>Gunneridae</taxon>
        <taxon>Pentapetalae</taxon>
        <taxon>rosids</taxon>
        <taxon>malvids</taxon>
        <taxon>Brassicales</taxon>
        <taxon>Brassicaceae</taxon>
        <taxon>Cardamineae</taxon>
        <taxon>Cardamine</taxon>
    </lineage>
</organism>
<reference evidence="2 3" key="1">
    <citation type="submission" date="2024-04" db="EMBL/GenBank/DDBJ databases">
        <title>Genome assembly C_amara_ONT_v2.</title>
        <authorList>
            <person name="Yant L."/>
            <person name="Moore C."/>
            <person name="Slenker M."/>
        </authorList>
    </citation>
    <scope>NUCLEOTIDE SEQUENCE [LARGE SCALE GENOMIC DNA]</scope>
    <source>
        <tissue evidence="2">Leaf</tissue>
    </source>
</reference>
<evidence type="ECO:0000259" key="1">
    <source>
        <dbReference type="PROSITE" id="PS50181"/>
    </source>
</evidence>
<evidence type="ECO:0000313" key="3">
    <source>
        <dbReference type="Proteomes" id="UP001558713"/>
    </source>
</evidence>
<sequence length="468" mass="53003">MNRVENSDSIPTDLFLEIFSRLPAKSIGRFRCASNQWRSMLHSPDFTDLFFTKSSARPRLLFGVEQDGEYFFFSSPQPKSSSLDFHTKFVSEYSLSYCCGLIYLRNMWIQKENKEAERVICNPITGQYTILPELKANLDGYSYLGFDPIDKQFKLLVMNTRGYIANSDSVHQILTLGSGNMKWRNVQCPFTHEPFHERIYINGVLYYLAQCFDVDGTSFYVIVCFDVRSEEFKFIDIRGFCYGATKLVNYKGKLGAINYYSGMRNLKLHMWVLENVEKQEWLKFVYTFPDSEVVDSCDLCVAGVTATGEIVLSMKFTSKHFYVFYFNPERNTLQPVQIHGNNQVLEKKSRVFAFVDHVEDLKFDIMCAATSISPPEQTSTSTSIVHQNEKAITEEVANGSLYKEADKVISGRLFRGSGCLKGTAITAVVVAAAGAVAAVFLSSNPEATTELINLVDSYANVIITTLKN</sequence>
<dbReference type="Pfam" id="PF00646">
    <property type="entry name" value="F-box"/>
    <property type="match status" value="1"/>
</dbReference>
<dbReference type="Proteomes" id="UP001558713">
    <property type="component" value="Unassembled WGS sequence"/>
</dbReference>
<evidence type="ECO:0000313" key="2">
    <source>
        <dbReference type="EMBL" id="KAL1194234.1"/>
    </source>
</evidence>
<dbReference type="AlphaFoldDB" id="A0ABD0ZSC3"/>
<keyword evidence="3" id="KW-1185">Reference proteome</keyword>
<comment type="caution">
    <text evidence="2">The sequence shown here is derived from an EMBL/GenBank/DDBJ whole genome shotgun (WGS) entry which is preliminary data.</text>
</comment>
<dbReference type="SMART" id="SM00256">
    <property type="entry name" value="FBOX"/>
    <property type="match status" value="1"/>
</dbReference>
<dbReference type="NCBIfam" id="TIGR01640">
    <property type="entry name" value="F_box_assoc_1"/>
    <property type="match status" value="1"/>
</dbReference>
<dbReference type="PANTHER" id="PTHR31111">
    <property type="entry name" value="BNAA05G37150D PROTEIN-RELATED"/>
    <property type="match status" value="1"/>
</dbReference>
<dbReference type="PROSITE" id="PS50181">
    <property type="entry name" value="FBOX"/>
    <property type="match status" value="1"/>
</dbReference>
<dbReference type="PANTHER" id="PTHR31111:SF130">
    <property type="entry name" value="F-BOX ASSOCIATED UBIQUITINATION EFFECTOR FAMILY PROTEIN"/>
    <property type="match status" value="1"/>
</dbReference>
<gene>
    <name evidence="2" type="ORF">V5N11_035197</name>
</gene>
<dbReference type="InterPro" id="IPR013187">
    <property type="entry name" value="F-box-assoc_dom_typ3"/>
</dbReference>
<dbReference type="CDD" id="cd22157">
    <property type="entry name" value="F-box_AtFBW1-like"/>
    <property type="match status" value="1"/>
</dbReference>
<feature type="domain" description="F-box" evidence="1">
    <location>
        <begin position="4"/>
        <end position="54"/>
    </location>
</feature>
<dbReference type="Gene3D" id="1.20.1280.50">
    <property type="match status" value="1"/>
</dbReference>
<protein>
    <submittedName>
        <fullName evidence="2">F-box protein</fullName>
    </submittedName>
</protein>